<keyword evidence="3 7" id="KW-0847">Vitamin C</keyword>
<evidence type="ECO:0000313" key="10">
    <source>
        <dbReference type="Proteomes" id="UP000522081"/>
    </source>
</evidence>
<dbReference type="GO" id="GO:0006879">
    <property type="term" value="P:intracellular iron ion homeostasis"/>
    <property type="evidence" value="ECO:0007669"/>
    <property type="project" value="TreeGrafter"/>
</dbReference>
<dbReference type="InterPro" id="IPR005123">
    <property type="entry name" value="Oxoglu/Fe-dep_dioxygenase_dom"/>
</dbReference>
<evidence type="ECO:0000313" key="9">
    <source>
        <dbReference type="EMBL" id="NYH97066.1"/>
    </source>
</evidence>
<feature type="domain" description="Fe2OG dioxygenase" evidence="8">
    <location>
        <begin position="78"/>
        <end position="178"/>
    </location>
</feature>
<gene>
    <name evidence="9" type="ORF">FHS75_003427</name>
</gene>
<dbReference type="InterPro" id="IPR006620">
    <property type="entry name" value="Pro_4_hyd_alph"/>
</dbReference>
<dbReference type="AlphaFoldDB" id="A0A7Y9Y1U3"/>
<evidence type="ECO:0000256" key="7">
    <source>
        <dbReference type="HAMAP-Rule" id="MF_00657"/>
    </source>
</evidence>
<feature type="binding site" evidence="7">
    <location>
        <position position="98"/>
    </location>
    <ligand>
        <name>Fe cation</name>
        <dbReference type="ChEBI" id="CHEBI:24875"/>
    </ligand>
</feature>
<sequence>MLIVIDRLLNAEEVRQFRDQLSDASWIDGNQTAGSRSLAVKQNLQLDRHDATARELGNLILNKLGNHPTFVSASLAETIWPPVFNLYQDGGHYGTHSDAALMRLPEANLTIRSDLSATIFLTEPDEYDGGELLIEESFGAQAVKLEAGDMVLYPSSSLHQVTPVTRGQRICAITWMQSAVADTSARSMLFDMDQSIQSLSIGREKDDPDIDRLIHVYHNLLRRWANP</sequence>
<accession>A0A7Y9Y1U3</accession>
<dbReference type="GO" id="GO:0005506">
    <property type="term" value="F:iron ion binding"/>
    <property type="evidence" value="ECO:0007669"/>
    <property type="project" value="UniProtKB-UniRule"/>
</dbReference>
<dbReference type="Pfam" id="PF18331">
    <property type="entry name" value="PKHD_C"/>
    <property type="match status" value="1"/>
</dbReference>
<comment type="caution">
    <text evidence="9">The sequence shown here is derived from an EMBL/GenBank/DDBJ whole genome shotgun (WGS) entry which is preliminary data.</text>
</comment>
<evidence type="ECO:0000256" key="4">
    <source>
        <dbReference type="ARBA" id="ARBA00022964"/>
    </source>
</evidence>
<dbReference type="HAMAP" id="MF_00657">
    <property type="entry name" value="Hydroxyl_YbiX"/>
    <property type="match status" value="1"/>
</dbReference>
<reference evidence="9 10" key="1">
    <citation type="submission" date="2020-07" db="EMBL/GenBank/DDBJ databases">
        <title>Genomic Encyclopedia of Type Strains, Phase IV (KMG-IV): sequencing the most valuable type-strain genomes for metagenomic binning, comparative biology and taxonomic classification.</title>
        <authorList>
            <person name="Goeker M."/>
        </authorList>
    </citation>
    <scope>NUCLEOTIDE SEQUENCE [LARGE SCALE GENOMIC DNA]</scope>
    <source>
        <strain evidence="9 10">DSM 29043</strain>
    </source>
</reference>
<protein>
    <submittedName>
        <fullName evidence="9">PKHD-type hydroxylase</fullName>
        <ecNumber evidence="9">1.14.11.-</ecNumber>
    </submittedName>
</protein>
<evidence type="ECO:0000259" key="8">
    <source>
        <dbReference type="PROSITE" id="PS51471"/>
    </source>
</evidence>
<dbReference type="PROSITE" id="PS51471">
    <property type="entry name" value="FE2OG_OXY"/>
    <property type="match status" value="1"/>
</dbReference>
<evidence type="ECO:0000256" key="2">
    <source>
        <dbReference type="ARBA" id="ARBA00022723"/>
    </source>
</evidence>
<dbReference type="InterPro" id="IPR023550">
    <property type="entry name" value="PKHD_hydroxylase"/>
</dbReference>
<dbReference type="EMBL" id="JACBZF010000011">
    <property type="protein sequence ID" value="NYH97066.1"/>
    <property type="molecule type" value="Genomic_DNA"/>
</dbReference>
<dbReference type="Pfam" id="PF13640">
    <property type="entry name" value="2OG-FeII_Oxy_3"/>
    <property type="match status" value="1"/>
</dbReference>
<keyword evidence="2 7" id="KW-0479">Metal-binding</keyword>
<evidence type="ECO:0000256" key="3">
    <source>
        <dbReference type="ARBA" id="ARBA00022896"/>
    </source>
</evidence>
<feature type="binding site" evidence="7">
    <location>
        <position position="169"/>
    </location>
    <ligand>
        <name>2-oxoglutarate</name>
        <dbReference type="ChEBI" id="CHEBI:16810"/>
    </ligand>
</feature>
<dbReference type="NCBIfam" id="NF003975">
    <property type="entry name" value="PRK05467.1-4"/>
    <property type="match status" value="1"/>
</dbReference>
<feature type="binding site" evidence="7">
    <location>
        <position position="96"/>
    </location>
    <ligand>
        <name>Fe cation</name>
        <dbReference type="ChEBI" id="CHEBI:24875"/>
    </ligand>
</feature>
<dbReference type="Gene3D" id="4.10.860.20">
    <property type="entry name" value="Rabenosyn, Rab binding domain"/>
    <property type="match status" value="1"/>
</dbReference>
<keyword evidence="10" id="KW-1185">Reference proteome</keyword>
<dbReference type="Gene3D" id="2.60.120.620">
    <property type="entry name" value="q2cbj1_9rhob like domain"/>
    <property type="match status" value="1"/>
</dbReference>
<dbReference type="InterPro" id="IPR044862">
    <property type="entry name" value="Pro_4_hyd_alph_FE2OG_OXY"/>
</dbReference>
<proteinExistence type="inferred from homology"/>
<keyword evidence="6 7" id="KW-0408">Iron</keyword>
<dbReference type="SUPFAM" id="SSF51197">
    <property type="entry name" value="Clavaminate synthase-like"/>
    <property type="match status" value="1"/>
</dbReference>
<comment type="cofactor">
    <cofactor evidence="1 7">
        <name>L-ascorbate</name>
        <dbReference type="ChEBI" id="CHEBI:38290"/>
    </cofactor>
</comment>
<dbReference type="Proteomes" id="UP000522081">
    <property type="component" value="Unassembled WGS sequence"/>
</dbReference>
<feature type="binding site" evidence="7">
    <location>
        <position position="159"/>
    </location>
    <ligand>
        <name>Fe cation</name>
        <dbReference type="ChEBI" id="CHEBI:24875"/>
    </ligand>
</feature>
<evidence type="ECO:0000256" key="5">
    <source>
        <dbReference type="ARBA" id="ARBA00023002"/>
    </source>
</evidence>
<dbReference type="SMART" id="SM00702">
    <property type="entry name" value="P4Hc"/>
    <property type="match status" value="1"/>
</dbReference>
<dbReference type="EC" id="1.14.11.-" evidence="9"/>
<dbReference type="NCBIfam" id="NF003974">
    <property type="entry name" value="PRK05467.1-3"/>
    <property type="match status" value="1"/>
</dbReference>
<dbReference type="InterPro" id="IPR041097">
    <property type="entry name" value="PKHD_C"/>
</dbReference>
<dbReference type="PANTHER" id="PTHR41536">
    <property type="entry name" value="PKHD-TYPE HYDROXYLASE YBIX"/>
    <property type="match status" value="1"/>
</dbReference>
<evidence type="ECO:0000256" key="6">
    <source>
        <dbReference type="ARBA" id="ARBA00023004"/>
    </source>
</evidence>
<name>A0A7Y9Y1U3_9SPHN</name>
<keyword evidence="5 7" id="KW-0560">Oxidoreductase</keyword>
<keyword evidence="4 7" id="KW-0223">Dioxygenase</keyword>
<dbReference type="GO" id="GO:0031418">
    <property type="term" value="F:L-ascorbic acid binding"/>
    <property type="evidence" value="ECO:0007669"/>
    <property type="project" value="UniProtKB-KW"/>
</dbReference>
<evidence type="ECO:0000256" key="1">
    <source>
        <dbReference type="ARBA" id="ARBA00001961"/>
    </source>
</evidence>
<dbReference type="GO" id="GO:0016706">
    <property type="term" value="F:2-oxoglutarate-dependent dioxygenase activity"/>
    <property type="evidence" value="ECO:0007669"/>
    <property type="project" value="UniProtKB-UniRule"/>
</dbReference>
<dbReference type="RefSeq" id="WP_179408835.1">
    <property type="nucleotide sequence ID" value="NZ_BMGF01000013.1"/>
</dbReference>
<organism evidence="9 10">
    <name type="scientific">Novosphingobium marinum</name>
    <dbReference type="NCBI Taxonomy" id="1514948"/>
    <lineage>
        <taxon>Bacteria</taxon>
        <taxon>Pseudomonadati</taxon>
        <taxon>Pseudomonadota</taxon>
        <taxon>Alphaproteobacteria</taxon>
        <taxon>Sphingomonadales</taxon>
        <taxon>Sphingomonadaceae</taxon>
        <taxon>Novosphingobium</taxon>
    </lineage>
</organism>
<comment type="cofactor">
    <cofactor evidence="7">
        <name>Fe(2+)</name>
        <dbReference type="ChEBI" id="CHEBI:29033"/>
    </cofactor>
    <text evidence="7">Binds 1 Fe(2+) ion per subunit.</text>
</comment>
<dbReference type="GO" id="GO:0006974">
    <property type="term" value="P:DNA damage response"/>
    <property type="evidence" value="ECO:0007669"/>
    <property type="project" value="TreeGrafter"/>
</dbReference>
<dbReference type="PANTHER" id="PTHR41536:SF1">
    <property type="entry name" value="PKHD-TYPE HYDROXYLASE YBIX"/>
    <property type="match status" value="1"/>
</dbReference>